<dbReference type="AlphaFoldDB" id="A0A0F8YD81"/>
<gene>
    <name evidence="1" type="ORF">LCGC14_3108330</name>
</gene>
<comment type="caution">
    <text evidence="1">The sequence shown here is derived from an EMBL/GenBank/DDBJ whole genome shotgun (WGS) entry which is preliminary data.</text>
</comment>
<evidence type="ECO:0000313" key="1">
    <source>
        <dbReference type="EMBL" id="KKK52099.1"/>
    </source>
</evidence>
<dbReference type="EMBL" id="LAZR01067192">
    <property type="protein sequence ID" value="KKK52099.1"/>
    <property type="molecule type" value="Genomic_DNA"/>
</dbReference>
<proteinExistence type="predicted"/>
<reference evidence="1" key="1">
    <citation type="journal article" date="2015" name="Nature">
        <title>Complex archaea that bridge the gap between prokaryotes and eukaryotes.</title>
        <authorList>
            <person name="Spang A."/>
            <person name="Saw J.H."/>
            <person name="Jorgensen S.L."/>
            <person name="Zaremba-Niedzwiedzka K."/>
            <person name="Martijn J."/>
            <person name="Lind A.E."/>
            <person name="van Eijk R."/>
            <person name="Schleper C."/>
            <person name="Guy L."/>
            <person name="Ettema T.J."/>
        </authorList>
    </citation>
    <scope>NUCLEOTIDE SEQUENCE</scope>
</reference>
<protein>
    <submittedName>
        <fullName evidence="1">Uncharacterized protein</fullName>
    </submittedName>
</protein>
<sequence length="95" mass="10881">MKANQRRLEFGQVQLLSGAQTSIKLREVVEMEQVTVTEIGVTGSIAICQFKERMPLYADHQMILPLVEYLQENDNPAIEIEVNGDDSNWSWFPIE</sequence>
<organism evidence="1">
    <name type="scientific">marine sediment metagenome</name>
    <dbReference type="NCBI Taxonomy" id="412755"/>
    <lineage>
        <taxon>unclassified sequences</taxon>
        <taxon>metagenomes</taxon>
        <taxon>ecological metagenomes</taxon>
    </lineage>
</organism>
<accession>A0A0F8YD81</accession>
<name>A0A0F8YD81_9ZZZZ</name>